<evidence type="ECO:0000256" key="7">
    <source>
        <dbReference type="ARBA" id="ARBA00023130"/>
    </source>
</evidence>
<dbReference type="PROSITE" id="PS00290">
    <property type="entry name" value="IG_MHC"/>
    <property type="match status" value="1"/>
</dbReference>
<dbReference type="InterPro" id="IPR036179">
    <property type="entry name" value="Ig-like_dom_sf"/>
</dbReference>
<sequence length="235" mass="26212">MTLTEILLVLTGIIYTDAKTVHVDIHASGCTDSDGQDMYGLDGEEVAHADWEAQKYVMTLPAFADPYAYEEGTYEQAVANQQICRQNLAIIIQAYKHPAVAEVPPTSFIYPRDEVKVGLQNSLICFISGFYPPRVNVTWTRNSKMVTQGVSTSQLRVNVNDGTYSQFSTLQFTPQKGDIYTCTVDHQALERPMTREFDVEVSESRLSLPAVFCVVGLIVEMLGMATGLFFFIKAR</sequence>
<dbReference type="Pfam" id="PF00993">
    <property type="entry name" value="MHC_II_alpha"/>
    <property type="match status" value="1"/>
</dbReference>
<gene>
    <name evidence="16" type="ORF">AALO_G00072870</name>
</gene>
<keyword evidence="8 13" id="KW-0472">Membrane</keyword>
<name>A0AAV6H2C1_9TELE</name>
<dbReference type="InterPro" id="IPR001003">
    <property type="entry name" value="MHC_II_a_N"/>
</dbReference>
<feature type="signal peptide" evidence="14">
    <location>
        <begin position="1"/>
        <end position="18"/>
    </location>
</feature>
<evidence type="ECO:0000256" key="10">
    <source>
        <dbReference type="ARBA" id="ARBA00023180"/>
    </source>
</evidence>
<dbReference type="AlphaFoldDB" id="A0AAV6H2C1"/>
<evidence type="ECO:0000256" key="1">
    <source>
        <dbReference type="ARBA" id="ARBA00004479"/>
    </source>
</evidence>
<evidence type="ECO:0000256" key="13">
    <source>
        <dbReference type="SAM" id="Phobius"/>
    </source>
</evidence>
<dbReference type="GO" id="GO:0002250">
    <property type="term" value="P:adaptive immune response"/>
    <property type="evidence" value="ECO:0007669"/>
    <property type="project" value="UniProtKB-KW"/>
</dbReference>
<keyword evidence="12" id="KW-0393">Immunoglobulin domain</keyword>
<evidence type="ECO:0000313" key="16">
    <source>
        <dbReference type="EMBL" id="KAG5281493.1"/>
    </source>
</evidence>
<dbReference type="Gene3D" id="3.10.320.10">
    <property type="entry name" value="Class II Histocompatibility Antigen, M Beta Chain, Chain B, domain 1"/>
    <property type="match status" value="1"/>
</dbReference>
<dbReference type="InterPro" id="IPR050160">
    <property type="entry name" value="MHC/Immunoglobulin"/>
</dbReference>
<dbReference type="InterPro" id="IPR007110">
    <property type="entry name" value="Ig-like_dom"/>
</dbReference>
<dbReference type="InterPro" id="IPR003006">
    <property type="entry name" value="Ig/MHC_CS"/>
</dbReference>
<keyword evidence="9" id="KW-1015">Disulfide bond</keyword>
<dbReference type="PROSITE" id="PS50835">
    <property type="entry name" value="IG_LIKE"/>
    <property type="match status" value="1"/>
</dbReference>
<keyword evidence="17" id="KW-1185">Reference proteome</keyword>
<feature type="domain" description="Ig-like" evidence="15">
    <location>
        <begin position="98"/>
        <end position="194"/>
    </location>
</feature>
<evidence type="ECO:0000256" key="8">
    <source>
        <dbReference type="ARBA" id="ARBA00023136"/>
    </source>
</evidence>
<keyword evidence="7" id="KW-1064">Adaptive immunity</keyword>
<feature type="chain" id="PRO_5044023158" description="Ig-like domain-containing protein" evidence="14">
    <location>
        <begin position="19"/>
        <end position="235"/>
    </location>
</feature>
<dbReference type="SUPFAM" id="SSF54452">
    <property type="entry name" value="MHC antigen-recognition domain"/>
    <property type="match status" value="1"/>
</dbReference>
<dbReference type="PANTHER" id="PTHR19944:SF86">
    <property type="entry name" value="HLA CLASS II HISTOCOMPATIBILITY ANTIGEN, DR ALPHA CHAIN"/>
    <property type="match status" value="1"/>
</dbReference>
<evidence type="ECO:0000256" key="14">
    <source>
        <dbReference type="SAM" id="SignalP"/>
    </source>
</evidence>
<dbReference type="Proteomes" id="UP000823561">
    <property type="component" value="Chromosome 5"/>
</dbReference>
<keyword evidence="10" id="KW-0325">Glycoprotein</keyword>
<dbReference type="InterPro" id="IPR014745">
    <property type="entry name" value="MHC_II_a/b_N"/>
</dbReference>
<evidence type="ECO:0000259" key="15">
    <source>
        <dbReference type="PROSITE" id="PS50835"/>
    </source>
</evidence>
<dbReference type="InterPro" id="IPR011162">
    <property type="entry name" value="MHC_I/II-like_Ag-recog"/>
</dbReference>
<dbReference type="GO" id="GO:0002504">
    <property type="term" value="P:antigen processing and presentation of peptide or polysaccharide antigen via MHC class II"/>
    <property type="evidence" value="ECO:0007669"/>
    <property type="project" value="UniProtKB-KW"/>
</dbReference>
<dbReference type="SMART" id="SM00407">
    <property type="entry name" value="IGc1"/>
    <property type="match status" value="1"/>
</dbReference>
<keyword evidence="3 13" id="KW-0812">Transmembrane</keyword>
<dbReference type="InterPro" id="IPR013783">
    <property type="entry name" value="Ig-like_fold"/>
</dbReference>
<evidence type="ECO:0000256" key="6">
    <source>
        <dbReference type="ARBA" id="ARBA00022989"/>
    </source>
</evidence>
<keyword evidence="6 13" id="KW-1133">Transmembrane helix</keyword>
<dbReference type="SMART" id="SM00920">
    <property type="entry name" value="MHC_II_alpha"/>
    <property type="match status" value="1"/>
</dbReference>
<dbReference type="PANTHER" id="PTHR19944">
    <property type="entry name" value="MHC CLASS II-RELATED"/>
    <property type="match status" value="1"/>
</dbReference>
<evidence type="ECO:0000256" key="3">
    <source>
        <dbReference type="ARBA" id="ARBA00022692"/>
    </source>
</evidence>
<feature type="transmembrane region" description="Helical" evidence="13">
    <location>
        <begin position="206"/>
        <end position="232"/>
    </location>
</feature>
<dbReference type="InterPro" id="IPR003597">
    <property type="entry name" value="Ig_C1-set"/>
</dbReference>
<protein>
    <recommendedName>
        <fullName evidence="15">Ig-like domain-containing protein</fullName>
    </recommendedName>
</protein>
<dbReference type="EMBL" id="JADWDJ010000005">
    <property type="protein sequence ID" value="KAG5281493.1"/>
    <property type="molecule type" value="Genomic_DNA"/>
</dbReference>
<dbReference type="Gene3D" id="2.60.40.10">
    <property type="entry name" value="Immunoglobulins"/>
    <property type="match status" value="1"/>
</dbReference>
<comment type="subcellular location">
    <subcellularLocation>
        <location evidence="1">Membrane</location>
        <topology evidence="1">Single-pass type I membrane protein</topology>
    </subcellularLocation>
</comment>
<comment type="similarity">
    <text evidence="2">Belongs to the MHC class II family.</text>
</comment>
<evidence type="ECO:0000256" key="5">
    <source>
        <dbReference type="ARBA" id="ARBA00022859"/>
    </source>
</evidence>
<evidence type="ECO:0000256" key="4">
    <source>
        <dbReference type="ARBA" id="ARBA00022729"/>
    </source>
</evidence>
<reference evidence="16" key="1">
    <citation type="submission" date="2020-10" db="EMBL/GenBank/DDBJ databases">
        <title>Chromosome-scale genome assembly of the Allis shad, Alosa alosa.</title>
        <authorList>
            <person name="Margot Z."/>
            <person name="Christophe K."/>
            <person name="Cabau C."/>
            <person name="Louis A."/>
            <person name="Berthelot C."/>
            <person name="Parey E."/>
            <person name="Roest Crollius H."/>
            <person name="Montfort J."/>
            <person name="Robinson-Rechavi M."/>
            <person name="Bucao C."/>
            <person name="Bouchez O."/>
            <person name="Gislard M."/>
            <person name="Lluch J."/>
            <person name="Milhes M."/>
            <person name="Lampietro C."/>
            <person name="Lopez Roques C."/>
            <person name="Donnadieu C."/>
            <person name="Braasch I."/>
            <person name="Desvignes T."/>
            <person name="Postlethwait J."/>
            <person name="Bobe J."/>
            <person name="Guiguen Y."/>
        </authorList>
    </citation>
    <scope>NUCLEOTIDE SEQUENCE</scope>
    <source>
        <strain evidence="16">M-15738</strain>
        <tissue evidence="16">Blood</tissue>
    </source>
</reference>
<dbReference type="Pfam" id="PF07654">
    <property type="entry name" value="C1-set"/>
    <property type="match status" value="1"/>
</dbReference>
<evidence type="ECO:0000256" key="2">
    <source>
        <dbReference type="ARBA" id="ARBA00007394"/>
    </source>
</evidence>
<organism evidence="16 17">
    <name type="scientific">Alosa alosa</name>
    <name type="common">allis shad</name>
    <dbReference type="NCBI Taxonomy" id="278164"/>
    <lineage>
        <taxon>Eukaryota</taxon>
        <taxon>Metazoa</taxon>
        <taxon>Chordata</taxon>
        <taxon>Craniata</taxon>
        <taxon>Vertebrata</taxon>
        <taxon>Euteleostomi</taxon>
        <taxon>Actinopterygii</taxon>
        <taxon>Neopterygii</taxon>
        <taxon>Teleostei</taxon>
        <taxon>Clupei</taxon>
        <taxon>Clupeiformes</taxon>
        <taxon>Clupeoidei</taxon>
        <taxon>Clupeidae</taxon>
        <taxon>Alosa</taxon>
    </lineage>
</organism>
<keyword evidence="11" id="KW-0491">MHC II</keyword>
<evidence type="ECO:0000256" key="9">
    <source>
        <dbReference type="ARBA" id="ARBA00023157"/>
    </source>
</evidence>
<dbReference type="SUPFAM" id="SSF48726">
    <property type="entry name" value="Immunoglobulin"/>
    <property type="match status" value="1"/>
</dbReference>
<proteinExistence type="inferred from homology"/>
<keyword evidence="5" id="KW-0391">Immunity</keyword>
<accession>A0AAV6H2C1</accession>
<comment type="caution">
    <text evidence="16">The sequence shown here is derived from an EMBL/GenBank/DDBJ whole genome shotgun (WGS) entry which is preliminary data.</text>
</comment>
<dbReference type="GO" id="GO:0042613">
    <property type="term" value="C:MHC class II protein complex"/>
    <property type="evidence" value="ECO:0007669"/>
    <property type="project" value="UniProtKB-KW"/>
</dbReference>
<evidence type="ECO:0000256" key="12">
    <source>
        <dbReference type="ARBA" id="ARBA00023319"/>
    </source>
</evidence>
<keyword evidence="4 14" id="KW-0732">Signal</keyword>
<evidence type="ECO:0000313" key="17">
    <source>
        <dbReference type="Proteomes" id="UP000823561"/>
    </source>
</evidence>
<evidence type="ECO:0000256" key="11">
    <source>
        <dbReference type="ARBA" id="ARBA00023182"/>
    </source>
</evidence>